<dbReference type="Proteomes" id="UP000177276">
    <property type="component" value="Unassembled WGS sequence"/>
</dbReference>
<evidence type="ECO:0000313" key="1">
    <source>
        <dbReference type="EMBL" id="OHB12191.1"/>
    </source>
</evidence>
<name>A0A1G2US51_9BACT</name>
<dbReference type="CDD" id="cd00552">
    <property type="entry name" value="RaiA"/>
    <property type="match status" value="1"/>
</dbReference>
<proteinExistence type="predicted"/>
<gene>
    <name evidence="1" type="ORF">A3G46_00045</name>
</gene>
<evidence type="ECO:0000313" key="2">
    <source>
        <dbReference type="Proteomes" id="UP000177276"/>
    </source>
</evidence>
<dbReference type="Gene3D" id="3.30.160.100">
    <property type="entry name" value="Ribosome hibernation promotion factor-like"/>
    <property type="match status" value="1"/>
</dbReference>
<dbReference type="EMBL" id="MHWS01000014">
    <property type="protein sequence ID" value="OHB12191.1"/>
    <property type="molecule type" value="Genomic_DNA"/>
</dbReference>
<dbReference type="Pfam" id="PF02482">
    <property type="entry name" value="Ribosomal_S30AE"/>
    <property type="match status" value="1"/>
</dbReference>
<comment type="caution">
    <text evidence="1">The sequence shown here is derived from an EMBL/GenBank/DDBJ whole genome shotgun (WGS) entry which is preliminary data.</text>
</comment>
<reference evidence="1 2" key="1">
    <citation type="journal article" date="2016" name="Nat. Commun.">
        <title>Thousands of microbial genomes shed light on interconnected biogeochemical processes in an aquifer system.</title>
        <authorList>
            <person name="Anantharaman K."/>
            <person name="Brown C.T."/>
            <person name="Hug L.A."/>
            <person name="Sharon I."/>
            <person name="Castelle C.J."/>
            <person name="Probst A.J."/>
            <person name="Thomas B.C."/>
            <person name="Singh A."/>
            <person name="Wilkins M.J."/>
            <person name="Karaoz U."/>
            <person name="Brodie E.L."/>
            <person name="Williams K.H."/>
            <person name="Hubbard S.S."/>
            <person name="Banfield J.F."/>
        </authorList>
    </citation>
    <scope>NUCLEOTIDE SEQUENCE [LARGE SCALE GENOMIC DNA]</scope>
</reference>
<accession>A0A1G2US51</accession>
<dbReference type="InterPro" id="IPR003489">
    <property type="entry name" value="RHF/RaiA"/>
</dbReference>
<dbReference type="NCBIfam" id="TIGR00741">
    <property type="entry name" value="yfiA"/>
    <property type="match status" value="1"/>
</dbReference>
<protein>
    <submittedName>
        <fullName evidence="1">Ribosomal subunit interface protein</fullName>
    </submittedName>
</protein>
<organism evidence="1 2">
    <name type="scientific">Candidatus Zambryskibacteria bacterium RIFCSPLOWO2_12_FULL_39_16</name>
    <dbReference type="NCBI Taxonomy" id="1802775"/>
    <lineage>
        <taxon>Bacteria</taxon>
        <taxon>Candidatus Zambryskiibacteriota</taxon>
    </lineage>
</organism>
<dbReference type="SUPFAM" id="SSF69754">
    <property type="entry name" value="Ribosome binding protein Y (YfiA homologue)"/>
    <property type="match status" value="1"/>
</dbReference>
<dbReference type="AlphaFoldDB" id="A0A1G2US51"/>
<sequence>MKLNIKATGIALTTPISEYIEKKINMLDKFFRGIDDVLVNVEVGKTSRHHKSGDIFRAEIQITADGQTYYASSETEDLYATIDEVKDKIVHELTSKRKKTLRLIRRGGAQIKNMLKGIVDVGDRNWKRFRRKK</sequence>
<dbReference type="InterPro" id="IPR036567">
    <property type="entry name" value="RHF-like"/>
</dbReference>